<dbReference type="GO" id="GO:0005886">
    <property type="term" value="C:plasma membrane"/>
    <property type="evidence" value="ECO:0007669"/>
    <property type="project" value="TreeGrafter"/>
</dbReference>
<evidence type="ECO:0000256" key="2">
    <source>
        <dbReference type="ARBA" id="ARBA00022670"/>
    </source>
</evidence>
<evidence type="ECO:0000256" key="5">
    <source>
        <dbReference type="ARBA" id="ARBA00022833"/>
    </source>
</evidence>
<dbReference type="Proteomes" id="UP000530564">
    <property type="component" value="Unassembled WGS sequence"/>
</dbReference>
<feature type="domain" description="Peptidase M13 C-terminal" evidence="8">
    <location>
        <begin position="501"/>
        <end position="701"/>
    </location>
</feature>
<evidence type="ECO:0000313" key="10">
    <source>
        <dbReference type="EMBL" id="MBB3893533.1"/>
    </source>
</evidence>
<evidence type="ECO:0000256" key="6">
    <source>
        <dbReference type="ARBA" id="ARBA00023049"/>
    </source>
</evidence>
<dbReference type="EC" id="3.4.24.-" evidence="10"/>
<dbReference type="SUPFAM" id="SSF55486">
    <property type="entry name" value="Metalloproteases ('zincins'), catalytic domain"/>
    <property type="match status" value="1"/>
</dbReference>
<reference evidence="10 11" key="1">
    <citation type="submission" date="2020-08" db="EMBL/GenBank/DDBJ databases">
        <title>Genomic Encyclopedia of Type Strains, Phase IV (KMG-IV): sequencing the most valuable type-strain genomes for metagenomic binning, comparative biology and taxonomic classification.</title>
        <authorList>
            <person name="Goeker M."/>
        </authorList>
    </citation>
    <scope>NUCLEOTIDE SEQUENCE [LARGE SCALE GENOMIC DNA]</scope>
    <source>
        <strain evidence="10 11">DSM 21793</strain>
    </source>
</reference>
<dbReference type="RefSeq" id="WP_183777036.1">
    <property type="nucleotide sequence ID" value="NZ_JACIDK010000013.1"/>
</dbReference>
<comment type="caution">
    <text evidence="10">The sequence shown here is derived from an EMBL/GenBank/DDBJ whole genome shotgun (WGS) entry which is preliminary data.</text>
</comment>
<dbReference type="PROSITE" id="PS51885">
    <property type="entry name" value="NEPRILYSIN"/>
    <property type="match status" value="1"/>
</dbReference>
<dbReference type="PRINTS" id="PR00786">
    <property type="entry name" value="NEPRILYSIN"/>
</dbReference>
<evidence type="ECO:0000313" key="11">
    <source>
        <dbReference type="Proteomes" id="UP000530564"/>
    </source>
</evidence>
<keyword evidence="5" id="KW-0862">Zinc</keyword>
<accession>A0A840A7C1</accession>
<name>A0A840A7C1_9CAUL</name>
<keyword evidence="2" id="KW-0645">Protease</keyword>
<evidence type="ECO:0000256" key="4">
    <source>
        <dbReference type="ARBA" id="ARBA00022801"/>
    </source>
</evidence>
<keyword evidence="11" id="KW-1185">Reference proteome</keyword>
<feature type="domain" description="Peptidase M13 N-terminal" evidence="9">
    <location>
        <begin position="62"/>
        <end position="449"/>
    </location>
</feature>
<dbReference type="CDD" id="cd08662">
    <property type="entry name" value="M13"/>
    <property type="match status" value="1"/>
</dbReference>
<dbReference type="EMBL" id="JACIDK010000013">
    <property type="protein sequence ID" value="MBB3893533.1"/>
    <property type="molecule type" value="Genomic_DNA"/>
</dbReference>
<dbReference type="InterPro" id="IPR042089">
    <property type="entry name" value="Peptidase_M13_dom_2"/>
</dbReference>
<evidence type="ECO:0000259" key="9">
    <source>
        <dbReference type="Pfam" id="PF05649"/>
    </source>
</evidence>
<keyword evidence="7" id="KW-0732">Signal</keyword>
<gene>
    <name evidence="10" type="ORF">GGQ61_004281</name>
</gene>
<dbReference type="InterPro" id="IPR000718">
    <property type="entry name" value="Peptidase_M13"/>
</dbReference>
<dbReference type="PROSITE" id="PS51257">
    <property type="entry name" value="PROKAR_LIPOPROTEIN"/>
    <property type="match status" value="1"/>
</dbReference>
<proteinExistence type="predicted"/>
<dbReference type="PANTHER" id="PTHR11733:SF211">
    <property type="entry name" value="OLIGOPEPTIDASE LIPOPROTEIN M13 FAMILY"/>
    <property type="match status" value="1"/>
</dbReference>
<protein>
    <submittedName>
        <fullName evidence="10">Putative endopeptidase</fullName>
        <ecNumber evidence="10">3.4.24.-</ecNumber>
    </submittedName>
</protein>
<sequence>MKTWKSLLLGACAPLVLAACATAAPVPAPETAPPPVAEAAKPKPKYGTFGFDVAGMDTSVAPGDDFYAYANGGWMKTTEIPADSGSYATFAVLRDLAAERTRAILEDAASTDAAAGANARKIGDYYASFMDEAAIEAAGAAPLKPELAAIAAIKTRADLSRELGATLRADVDALNMTDYTTDRLFGLWVAEDMNDTSKYRAYIMQGGLGLPDRAYYLDDSARFQDLRAKYKAHIAAMFTLAGVSDGEARAARILALETAIAKAHWTVDETGDVAKANNVWTRADLQKKAPGIDWNAWLQGAGMVEQPTFGAWQPSAIAGIAKLVGSQPIETWKDYLTFHAIERGAPYLSKAFADEHFAFNGTALAGTPQQRDRWKRGVDNTNAALGDAVGQMYVERHFTAQAKAQMQEMVKNILTAFDARIDRLDWMSAETKVKAKEKLAVFRVGVGYPDKWRDYSGLEIVRGDAYGNWRRGELFDYQRNVAKLKGPVDHDEWWMTPQTVNALNLPMQNMIVFPAAILEPTFFDPHADPAVNYGAIGGVIGHEIVHGFDDTGALFDVKGDLKNWWTPADMAQFKARGQALAAQYSAYEPLPGLHLNGNQVLGENIADLAGLAAAYDAYHLSLKGQPAPVIDGFTADQRFYFGWAQNYRSKFREASLRRNILSGVHSPGEYRALTVRNLDPWYPAFEVKPGQDLYLAPEQRVKIW</sequence>
<dbReference type="InterPro" id="IPR024079">
    <property type="entry name" value="MetalloPept_cat_dom_sf"/>
</dbReference>
<dbReference type="AlphaFoldDB" id="A0A840A7C1"/>
<dbReference type="Gene3D" id="1.10.1380.10">
    <property type="entry name" value="Neutral endopeptidase , domain2"/>
    <property type="match status" value="1"/>
</dbReference>
<evidence type="ECO:0000256" key="7">
    <source>
        <dbReference type="SAM" id="SignalP"/>
    </source>
</evidence>
<feature type="signal peptide" evidence="7">
    <location>
        <begin position="1"/>
        <end position="23"/>
    </location>
</feature>
<evidence type="ECO:0000256" key="3">
    <source>
        <dbReference type="ARBA" id="ARBA00022723"/>
    </source>
</evidence>
<dbReference type="InterPro" id="IPR008753">
    <property type="entry name" value="Peptidase_M13_N"/>
</dbReference>
<keyword evidence="6" id="KW-0482">Metalloprotease</keyword>
<organism evidence="10 11">
    <name type="scientific">Phenylobacterium haematophilum</name>
    <dbReference type="NCBI Taxonomy" id="98513"/>
    <lineage>
        <taxon>Bacteria</taxon>
        <taxon>Pseudomonadati</taxon>
        <taxon>Pseudomonadota</taxon>
        <taxon>Alphaproteobacteria</taxon>
        <taxon>Caulobacterales</taxon>
        <taxon>Caulobacteraceae</taxon>
        <taxon>Phenylobacterium</taxon>
    </lineage>
</organism>
<evidence type="ECO:0000259" key="8">
    <source>
        <dbReference type="Pfam" id="PF01431"/>
    </source>
</evidence>
<keyword evidence="4 10" id="KW-0378">Hydrolase</keyword>
<dbReference type="Pfam" id="PF01431">
    <property type="entry name" value="Peptidase_M13"/>
    <property type="match status" value="1"/>
</dbReference>
<evidence type="ECO:0000256" key="1">
    <source>
        <dbReference type="ARBA" id="ARBA00001947"/>
    </source>
</evidence>
<dbReference type="InterPro" id="IPR018497">
    <property type="entry name" value="Peptidase_M13_C"/>
</dbReference>
<dbReference type="GO" id="GO:0004222">
    <property type="term" value="F:metalloendopeptidase activity"/>
    <property type="evidence" value="ECO:0007669"/>
    <property type="project" value="InterPro"/>
</dbReference>
<dbReference type="Pfam" id="PF05649">
    <property type="entry name" value="Peptidase_M13_N"/>
    <property type="match status" value="1"/>
</dbReference>
<dbReference type="PANTHER" id="PTHR11733">
    <property type="entry name" value="ZINC METALLOPROTEASE FAMILY M13 NEPRILYSIN-RELATED"/>
    <property type="match status" value="1"/>
</dbReference>
<comment type="cofactor">
    <cofactor evidence="1">
        <name>Zn(2+)</name>
        <dbReference type="ChEBI" id="CHEBI:29105"/>
    </cofactor>
</comment>
<feature type="chain" id="PRO_5032336594" evidence="7">
    <location>
        <begin position="24"/>
        <end position="704"/>
    </location>
</feature>
<dbReference type="GO" id="GO:0016485">
    <property type="term" value="P:protein processing"/>
    <property type="evidence" value="ECO:0007669"/>
    <property type="project" value="TreeGrafter"/>
</dbReference>
<dbReference type="Gene3D" id="3.40.390.10">
    <property type="entry name" value="Collagenase (Catalytic Domain)"/>
    <property type="match status" value="1"/>
</dbReference>
<keyword evidence="3" id="KW-0479">Metal-binding</keyword>
<dbReference type="GO" id="GO:0046872">
    <property type="term" value="F:metal ion binding"/>
    <property type="evidence" value="ECO:0007669"/>
    <property type="project" value="UniProtKB-KW"/>
</dbReference>